<evidence type="ECO:0000256" key="2">
    <source>
        <dbReference type="ARBA" id="ARBA00022679"/>
    </source>
</evidence>
<reference evidence="5 6" key="1">
    <citation type="submission" date="2018-06" db="EMBL/GenBank/DDBJ databases">
        <title>Actinomadura craniellae sp. nov. isolated from marine sponge Craniella sp.</title>
        <authorList>
            <person name="Li L."/>
            <person name="Xu Q.H."/>
            <person name="Lin H.W."/>
            <person name="Lu Y.H."/>
        </authorList>
    </citation>
    <scope>NUCLEOTIDE SEQUENCE [LARGE SCALE GENOMIC DNA]</scope>
    <source>
        <strain evidence="5 6">LHW63021</strain>
    </source>
</reference>
<dbReference type="PANTHER" id="PTHR43464:SF19">
    <property type="entry name" value="UBIQUINONE BIOSYNTHESIS O-METHYLTRANSFERASE, MITOCHONDRIAL"/>
    <property type="match status" value="1"/>
</dbReference>
<evidence type="ECO:0000256" key="1">
    <source>
        <dbReference type="ARBA" id="ARBA00022603"/>
    </source>
</evidence>
<dbReference type="EMBL" id="QLYX01000015">
    <property type="protein sequence ID" value="RAY12136.1"/>
    <property type="molecule type" value="Genomic_DNA"/>
</dbReference>
<protein>
    <submittedName>
        <fullName evidence="5">Class I SAM-dependent methyltransferase</fullName>
    </submittedName>
</protein>
<dbReference type="InterPro" id="IPR041698">
    <property type="entry name" value="Methyltransf_25"/>
</dbReference>
<name>A0A365GZB5_9ACTN</name>
<evidence type="ECO:0000256" key="3">
    <source>
        <dbReference type="ARBA" id="ARBA00022691"/>
    </source>
</evidence>
<dbReference type="CDD" id="cd02440">
    <property type="entry name" value="AdoMet_MTases"/>
    <property type="match status" value="1"/>
</dbReference>
<dbReference type="RefSeq" id="WP_111871003.1">
    <property type="nucleotide sequence ID" value="NZ_QLYX01000015.1"/>
</dbReference>
<dbReference type="InterPro" id="IPR029063">
    <property type="entry name" value="SAM-dependent_MTases_sf"/>
</dbReference>
<dbReference type="AlphaFoldDB" id="A0A365GZB5"/>
<dbReference type="Gene3D" id="3.40.50.150">
    <property type="entry name" value="Vaccinia Virus protein VP39"/>
    <property type="match status" value="1"/>
</dbReference>
<accession>A0A365GZB5</accession>
<keyword evidence="3" id="KW-0949">S-adenosyl-L-methionine</keyword>
<organism evidence="5 6">
    <name type="scientific">Actinomadura craniellae</name>
    <dbReference type="NCBI Taxonomy" id="2231787"/>
    <lineage>
        <taxon>Bacteria</taxon>
        <taxon>Bacillati</taxon>
        <taxon>Actinomycetota</taxon>
        <taxon>Actinomycetes</taxon>
        <taxon>Streptosporangiales</taxon>
        <taxon>Thermomonosporaceae</taxon>
        <taxon>Actinomadura</taxon>
    </lineage>
</organism>
<dbReference type="SUPFAM" id="SSF53335">
    <property type="entry name" value="S-adenosyl-L-methionine-dependent methyltransferases"/>
    <property type="match status" value="1"/>
</dbReference>
<evidence type="ECO:0000313" key="5">
    <source>
        <dbReference type="EMBL" id="RAY12136.1"/>
    </source>
</evidence>
<dbReference type="GO" id="GO:0032259">
    <property type="term" value="P:methylation"/>
    <property type="evidence" value="ECO:0007669"/>
    <property type="project" value="UniProtKB-KW"/>
</dbReference>
<dbReference type="Proteomes" id="UP000251891">
    <property type="component" value="Unassembled WGS sequence"/>
</dbReference>
<dbReference type="PANTHER" id="PTHR43464">
    <property type="entry name" value="METHYLTRANSFERASE"/>
    <property type="match status" value="1"/>
</dbReference>
<evidence type="ECO:0000313" key="6">
    <source>
        <dbReference type="Proteomes" id="UP000251891"/>
    </source>
</evidence>
<sequence length="282" mass="31260">MRNVDWSERVRRYFDDLGDQEWTRLTQTPRDRVGMEVHRRFVQRFVRPGDRVLEVGAGPGRFTLQLAELGAKIVVTDISPVQLRLNEEHLRGTVAEDRVERRELLDVCDTTRYDDREFSAVVAYGGALSYAFDVYEEALRGLLRVTRPGGTVVASVLSLLGLWRAALPAVVARARLVGEDANEEALRTGDLRLAAVDGQCHVCRLFRWSDVEDLVPAAGGRIIAASASNWASLGDPASLAEIEADPDRWARFLAAEVAACEEPGTLDGGTRILFAARHRLGH</sequence>
<evidence type="ECO:0000259" key="4">
    <source>
        <dbReference type="Pfam" id="PF13649"/>
    </source>
</evidence>
<gene>
    <name evidence="5" type="ORF">DPM19_27665</name>
</gene>
<keyword evidence="1 5" id="KW-0489">Methyltransferase</keyword>
<comment type="caution">
    <text evidence="5">The sequence shown here is derived from an EMBL/GenBank/DDBJ whole genome shotgun (WGS) entry which is preliminary data.</text>
</comment>
<keyword evidence="2 5" id="KW-0808">Transferase</keyword>
<feature type="domain" description="Methyltransferase" evidence="4">
    <location>
        <begin position="52"/>
        <end position="150"/>
    </location>
</feature>
<keyword evidence="6" id="KW-1185">Reference proteome</keyword>
<dbReference type="GO" id="GO:0008168">
    <property type="term" value="F:methyltransferase activity"/>
    <property type="evidence" value="ECO:0007669"/>
    <property type="project" value="UniProtKB-KW"/>
</dbReference>
<dbReference type="OrthoDB" id="4571118at2"/>
<proteinExistence type="predicted"/>
<dbReference type="Pfam" id="PF13649">
    <property type="entry name" value="Methyltransf_25"/>
    <property type="match status" value="1"/>
</dbReference>